<comment type="caution">
    <text evidence="2">The sequence shown here is derived from an EMBL/GenBank/DDBJ whole genome shotgun (WGS) entry which is preliminary data.</text>
</comment>
<evidence type="ECO:0000256" key="1">
    <source>
        <dbReference type="SAM" id="MobiDB-lite"/>
    </source>
</evidence>
<feature type="region of interest" description="Disordered" evidence="1">
    <location>
        <begin position="98"/>
        <end position="172"/>
    </location>
</feature>
<gene>
    <name evidence="2" type="ORF">GALL_545760</name>
</gene>
<sequence length="172" mass="18933">MPNPPVKRPPPSRLKLEIRPGKLRQRISRPTSHWIKCWLPCCAPTRMPSSTTMSTGSRPVPLSACPARSKPVLPRPSRPAKPSLRKVRISTASAANLPVISSRPESMVPRAPSAAKSRPRLKIKNRRPPPLTNSPCPKGLSRVNRAKSSSPRLAISKRPQHAVPNWPKISLT</sequence>
<protein>
    <submittedName>
        <fullName evidence="2">Uncharacterized protein</fullName>
    </submittedName>
</protein>
<reference evidence="2" key="1">
    <citation type="submission" date="2016-10" db="EMBL/GenBank/DDBJ databases">
        <title>Sequence of Gallionella enrichment culture.</title>
        <authorList>
            <person name="Poehlein A."/>
            <person name="Muehling M."/>
            <person name="Daniel R."/>
        </authorList>
    </citation>
    <scope>NUCLEOTIDE SEQUENCE</scope>
</reference>
<feature type="compositionally biased region" description="Low complexity" evidence="1">
    <location>
        <begin position="50"/>
        <end position="59"/>
    </location>
</feature>
<dbReference type="AlphaFoldDB" id="A0A1J5P017"/>
<feature type="compositionally biased region" description="Basic residues" evidence="1">
    <location>
        <begin position="117"/>
        <end position="127"/>
    </location>
</feature>
<accession>A0A1J5P017</accession>
<name>A0A1J5P017_9ZZZZ</name>
<dbReference type="EMBL" id="MLJW01008608">
    <property type="protein sequence ID" value="OIQ63880.1"/>
    <property type="molecule type" value="Genomic_DNA"/>
</dbReference>
<proteinExistence type="predicted"/>
<organism evidence="2">
    <name type="scientific">mine drainage metagenome</name>
    <dbReference type="NCBI Taxonomy" id="410659"/>
    <lineage>
        <taxon>unclassified sequences</taxon>
        <taxon>metagenomes</taxon>
        <taxon>ecological metagenomes</taxon>
    </lineage>
</organism>
<feature type="region of interest" description="Disordered" evidence="1">
    <location>
        <begin position="50"/>
        <end position="86"/>
    </location>
</feature>
<evidence type="ECO:0000313" key="2">
    <source>
        <dbReference type="EMBL" id="OIQ63880.1"/>
    </source>
</evidence>